<keyword evidence="2" id="KW-1185">Reference proteome</keyword>
<comment type="caution">
    <text evidence="1">The sequence shown here is derived from an EMBL/GenBank/DDBJ whole genome shotgun (WGS) entry which is preliminary data.</text>
</comment>
<dbReference type="Proteomes" id="UP000652681">
    <property type="component" value="Unassembled WGS sequence"/>
</dbReference>
<dbReference type="InterPro" id="IPR029058">
    <property type="entry name" value="AB_hydrolase_fold"/>
</dbReference>
<dbReference type="PANTHER" id="PTHR34853:SF1">
    <property type="entry name" value="LIPASE 5"/>
    <property type="match status" value="1"/>
</dbReference>
<reference evidence="1" key="1">
    <citation type="submission" date="2020-09" db="EMBL/GenBank/DDBJ databases">
        <title>Taishania pollutisoli gen. nov., sp. nov., Isolated from Tetrabromobisphenol A-Contaminated Soil.</title>
        <authorList>
            <person name="Chen Q."/>
        </authorList>
    </citation>
    <scope>NUCLEOTIDE SEQUENCE</scope>
    <source>
        <strain evidence="1">CZZ-1</strain>
    </source>
</reference>
<protein>
    <submittedName>
        <fullName evidence="1">Alpha/beta hydrolase</fullName>
    </submittedName>
</protein>
<dbReference type="AlphaFoldDB" id="A0A8J6PH95"/>
<dbReference type="PROSITE" id="PS51257">
    <property type="entry name" value="PROKAR_LIPOPROTEIN"/>
    <property type="match status" value="1"/>
</dbReference>
<name>A0A8J6PH95_9FLAO</name>
<dbReference type="GO" id="GO:0004806">
    <property type="term" value="F:triacylglycerol lipase activity"/>
    <property type="evidence" value="ECO:0007669"/>
    <property type="project" value="InterPro"/>
</dbReference>
<gene>
    <name evidence="1" type="ORF">H9Y05_03625</name>
</gene>
<organism evidence="1 2">
    <name type="scientific">Taishania pollutisoli</name>
    <dbReference type="NCBI Taxonomy" id="2766479"/>
    <lineage>
        <taxon>Bacteria</taxon>
        <taxon>Pseudomonadati</taxon>
        <taxon>Bacteroidota</taxon>
        <taxon>Flavobacteriia</taxon>
        <taxon>Flavobacteriales</taxon>
        <taxon>Crocinitomicaceae</taxon>
        <taxon>Taishania</taxon>
    </lineage>
</organism>
<dbReference type="GO" id="GO:0016042">
    <property type="term" value="P:lipid catabolic process"/>
    <property type="evidence" value="ECO:0007669"/>
    <property type="project" value="InterPro"/>
</dbReference>
<dbReference type="RefSeq" id="WP_216713534.1">
    <property type="nucleotide sequence ID" value="NZ_JACVEL010000002.1"/>
</dbReference>
<evidence type="ECO:0000313" key="2">
    <source>
        <dbReference type="Proteomes" id="UP000652681"/>
    </source>
</evidence>
<accession>A0A8J6PH95</accession>
<dbReference type="PIRSF" id="PIRSF029171">
    <property type="entry name" value="Esterase_LipA"/>
    <property type="match status" value="1"/>
</dbReference>
<dbReference type="PANTHER" id="PTHR34853">
    <property type="match status" value="1"/>
</dbReference>
<evidence type="ECO:0000313" key="1">
    <source>
        <dbReference type="EMBL" id="MBC9811556.1"/>
    </source>
</evidence>
<proteinExistence type="predicted"/>
<keyword evidence="1" id="KW-0378">Hydrolase</keyword>
<dbReference type="EMBL" id="JACVEL010000002">
    <property type="protein sequence ID" value="MBC9811556.1"/>
    <property type="molecule type" value="Genomic_DNA"/>
</dbReference>
<dbReference type="Gene3D" id="3.40.50.1820">
    <property type="entry name" value="alpha/beta hydrolase"/>
    <property type="match status" value="2"/>
</dbReference>
<dbReference type="Pfam" id="PF03583">
    <property type="entry name" value="LIP"/>
    <property type="match status" value="1"/>
</dbReference>
<dbReference type="SUPFAM" id="SSF53474">
    <property type="entry name" value="alpha/beta-Hydrolases"/>
    <property type="match status" value="1"/>
</dbReference>
<dbReference type="InterPro" id="IPR005152">
    <property type="entry name" value="Lipase_secreted"/>
</dbReference>
<sequence length="392" mass="43949">MKKVLVLFAGISIVLLSCKKAEITSEERGALISNERVGSIAKDEVKDFIDEYDASGISMHDVEVIRISYVSESKGENVKTDGMLFLPKNADSVYFISYFHGTLIPLNVFGVKKAVPSLYDLQKENFYEVRNIALAWASAGYTVFMPDYIGYGSTEKEEHPYIYYPELFKSCIDGMKACKTYFNNEQLAYDNRVFLAGWSQGGGASLSTHKFIQEGYANEFQVVASSSLAGPHDCKEFLFDVFRNKDQEYQLVNIYSWALYSINTFSGLKRPNDQIWTYPVYDQASSFSTPSKIPAQLIREGFMHKLLSGEDTGMLAEINKNVFSEGWTPVGKVFLHHGDADDVVPYFNSERAKTGLTNAGGDVTLYTYSGGNHVSEVKNYVLNTLADFNLLK</sequence>